<reference evidence="1 2" key="1">
    <citation type="submission" date="2020-08" db="EMBL/GenBank/DDBJ databases">
        <title>Sequencing the genomes of 1000 actinobacteria strains.</title>
        <authorList>
            <person name="Klenk H.-P."/>
        </authorList>
    </citation>
    <scope>NUCLEOTIDE SEQUENCE [LARGE SCALE GENOMIC DNA]</scope>
    <source>
        <strain evidence="1 2">DSM 45784</strain>
    </source>
</reference>
<gene>
    <name evidence="1" type="ORF">BJ982_004321</name>
</gene>
<evidence type="ECO:0000313" key="1">
    <source>
        <dbReference type="EMBL" id="MBB4702777.1"/>
    </source>
</evidence>
<keyword evidence="2" id="KW-1185">Reference proteome</keyword>
<dbReference type="EMBL" id="JACHND010000001">
    <property type="protein sequence ID" value="MBB4702777.1"/>
    <property type="molecule type" value="Genomic_DNA"/>
</dbReference>
<proteinExistence type="predicted"/>
<protein>
    <submittedName>
        <fullName evidence="1">Uncharacterized protein</fullName>
    </submittedName>
</protein>
<organism evidence="1 2">
    <name type="scientific">Sphaerisporangium siamense</name>
    <dbReference type="NCBI Taxonomy" id="795645"/>
    <lineage>
        <taxon>Bacteria</taxon>
        <taxon>Bacillati</taxon>
        <taxon>Actinomycetota</taxon>
        <taxon>Actinomycetes</taxon>
        <taxon>Streptosporangiales</taxon>
        <taxon>Streptosporangiaceae</taxon>
        <taxon>Sphaerisporangium</taxon>
    </lineage>
</organism>
<evidence type="ECO:0000313" key="2">
    <source>
        <dbReference type="Proteomes" id="UP000542210"/>
    </source>
</evidence>
<dbReference type="AlphaFoldDB" id="A0A7W7D9L0"/>
<accession>A0A7W7D9L0</accession>
<comment type="caution">
    <text evidence="1">The sequence shown here is derived from an EMBL/GenBank/DDBJ whole genome shotgun (WGS) entry which is preliminary data.</text>
</comment>
<dbReference type="Proteomes" id="UP000542210">
    <property type="component" value="Unassembled WGS sequence"/>
</dbReference>
<sequence>MMENTGVTPAFPVMAATTAPDPCSGRRLIRAVVVPSARGLLSAADG</sequence>
<name>A0A7W7D9L0_9ACTN</name>